<evidence type="ECO:0000313" key="1">
    <source>
        <dbReference type="EMBL" id="MFC4006015.1"/>
    </source>
</evidence>
<dbReference type="EMBL" id="JBHSBI010000001">
    <property type="protein sequence ID" value="MFC4006015.1"/>
    <property type="molecule type" value="Genomic_DNA"/>
</dbReference>
<dbReference type="Proteomes" id="UP001595851">
    <property type="component" value="Unassembled WGS sequence"/>
</dbReference>
<dbReference type="InterPro" id="IPR017850">
    <property type="entry name" value="Alkaline_phosphatase_core_sf"/>
</dbReference>
<dbReference type="SUPFAM" id="SSF53649">
    <property type="entry name" value="Alkaline phosphatase-like"/>
    <property type="match status" value="1"/>
</dbReference>
<dbReference type="Pfam" id="PF08665">
    <property type="entry name" value="PglZ"/>
    <property type="match status" value="1"/>
</dbReference>
<sequence>MFELRNAVEPYVNGDAADAVVVYLPGCARDPRGSVLMELEEAGTRWNPKLVQLARNLLLKTYTLGVVDQMLAADRKLTYEDLARMAESDGPEPPSILKTIFRDARDGDAMLGAWLTDESHDTAISAKAATTELISLIKARLGLELPDAALPKLRAITARYVLVNEFRMDLVGSAPATLEGVPTPPSAQSTSAVRELATRLRADFSAAYPALADRVEDELRLRDMKVPGGALGSIDTFRFEERELLSHCADLIVEARYDETLAIVTQRERSFWLVLNVGRKAQWEAVRRMAELGHEAVRVRAELGRANGDARTWLTRYTDAPCEWYRVDQAQRRLEAWVATLDDDPDERPLGLVRRAYEDTCYLMATSFVEALRSSDWIIPDALHQTHVYGEVVAEQPKPVAYFLVDAMRYEMGVELASRLPESSEVSVRPGVAALPSITPVGMAALQPGASASFSVVEEGERLGARIESTFLPDLTARQRYIKARTPKSADVSLAELLSLPPSKLAKKLNDAHLVVVRSQEIDKVGEAGFTFHARQVMDTVIDNIARAIRKLAAAGVGYAVVTADHGHLFFATDRDESMRTDPPGGRTVDLHRRCWIGHGGATPPGCIRVAASALGYDSDLELVFPAGSGVFRAGGDLAFHHGGATLQEMVIPVITIRTAAGATKPDTTASVTVTETPETITNRIFTVTLSLGSGQMMLGTTGMAVRAMLIADGNQVGAVGMAAGAEFDRATERIQLEPGRSTTVGFQLTDDTVDSLQIVVLDPETDAELYRSRTKIPVRLGVR</sequence>
<proteinExistence type="predicted"/>
<name>A0ABV8FZ97_9ACTN</name>
<reference evidence="2" key="1">
    <citation type="journal article" date="2019" name="Int. J. Syst. Evol. Microbiol.">
        <title>The Global Catalogue of Microorganisms (GCM) 10K type strain sequencing project: providing services to taxonomists for standard genome sequencing and annotation.</title>
        <authorList>
            <consortium name="The Broad Institute Genomics Platform"/>
            <consortium name="The Broad Institute Genome Sequencing Center for Infectious Disease"/>
            <person name="Wu L."/>
            <person name="Ma J."/>
        </authorList>
    </citation>
    <scope>NUCLEOTIDE SEQUENCE [LARGE SCALE GENOMIC DNA]</scope>
    <source>
        <strain evidence="2">TBRC 1276</strain>
    </source>
</reference>
<gene>
    <name evidence="1" type="ORF">ACFOY2_02190</name>
</gene>
<keyword evidence="2" id="KW-1185">Reference proteome</keyword>
<accession>A0ABV8FZ97</accession>
<evidence type="ECO:0000313" key="2">
    <source>
        <dbReference type="Proteomes" id="UP001595851"/>
    </source>
</evidence>
<organism evidence="1 2">
    <name type="scientific">Nonomuraea purpurea</name>
    <dbReference type="NCBI Taxonomy" id="1849276"/>
    <lineage>
        <taxon>Bacteria</taxon>
        <taxon>Bacillati</taxon>
        <taxon>Actinomycetota</taxon>
        <taxon>Actinomycetes</taxon>
        <taxon>Streptosporangiales</taxon>
        <taxon>Streptosporangiaceae</taxon>
        <taxon>Nonomuraea</taxon>
    </lineage>
</organism>
<comment type="caution">
    <text evidence="1">The sequence shown here is derived from an EMBL/GenBank/DDBJ whole genome shotgun (WGS) entry which is preliminary data.</text>
</comment>
<protein>
    <submittedName>
        <fullName evidence="1">PglZ domain-containing protein</fullName>
    </submittedName>
</protein>
<dbReference type="RefSeq" id="WP_379526178.1">
    <property type="nucleotide sequence ID" value="NZ_JBHSBI010000001.1"/>
</dbReference>